<dbReference type="RefSeq" id="WP_113962238.1">
    <property type="nucleotide sequence ID" value="NZ_QNRR01000020.1"/>
</dbReference>
<dbReference type="Proteomes" id="UP000253426">
    <property type="component" value="Unassembled WGS sequence"/>
</dbReference>
<evidence type="ECO:0000313" key="3">
    <source>
        <dbReference type="Proteomes" id="UP000253426"/>
    </source>
</evidence>
<name>A0A366H1D4_9BACT</name>
<sequence>MKKRTYNTREKRLLFLCVGTIFLVGNFMALREFTSRRKDLVTSLDKLKKQETANRMLLLDGPRMEKLDAWLDKSMPYTNSAGKAQGQLLDDLRNSALDMGLKTENENPLESLELSHHNEVSVSLRVRGAQEVVISWLLTLQSPEKFTAIKSVELELDTRSREKTPQAQCNITVARWFNPKPPPGYQEPVPAPAPAPAAVPAENTNPLELTTPLDGLVPLAPS</sequence>
<feature type="region of interest" description="Disordered" evidence="1">
    <location>
        <begin position="181"/>
        <end position="222"/>
    </location>
</feature>
<comment type="caution">
    <text evidence="2">The sequence shown here is derived from an EMBL/GenBank/DDBJ whole genome shotgun (WGS) entry which is preliminary data.</text>
</comment>
<dbReference type="AlphaFoldDB" id="A0A366H1D4"/>
<evidence type="ECO:0000313" key="2">
    <source>
        <dbReference type="EMBL" id="RBP35693.1"/>
    </source>
</evidence>
<protein>
    <submittedName>
        <fullName evidence="2">Uncharacterized protein</fullName>
    </submittedName>
</protein>
<keyword evidence="3" id="KW-1185">Reference proteome</keyword>
<dbReference type="EMBL" id="QNRR01000020">
    <property type="protein sequence ID" value="RBP35693.1"/>
    <property type="molecule type" value="Genomic_DNA"/>
</dbReference>
<feature type="compositionally biased region" description="Pro residues" evidence="1">
    <location>
        <begin position="181"/>
        <end position="197"/>
    </location>
</feature>
<dbReference type="OrthoDB" id="188913at2"/>
<proteinExistence type="predicted"/>
<reference evidence="2 3" key="1">
    <citation type="submission" date="2018-06" db="EMBL/GenBank/DDBJ databases">
        <title>Genomic Encyclopedia of Type Strains, Phase IV (KMG-IV): sequencing the most valuable type-strain genomes for metagenomic binning, comparative biology and taxonomic classification.</title>
        <authorList>
            <person name="Goeker M."/>
        </authorList>
    </citation>
    <scope>NUCLEOTIDE SEQUENCE [LARGE SCALE GENOMIC DNA]</scope>
    <source>
        <strain evidence="2 3">DSM 25532</strain>
    </source>
</reference>
<evidence type="ECO:0000256" key="1">
    <source>
        <dbReference type="SAM" id="MobiDB-lite"/>
    </source>
</evidence>
<organism evidence="2 3">
    <name type="scientific">Roseimicrobium gellanilyticum</name>
    <dbReference type="NCBI Taxonomy" id="748857"/>
    <lineage>
        <taxon>Bacteria</taxon>
        <taxon>Pseudomonadati</taxon>
        <taxon>Verrucomicrobiota</taxon>
        <taxon>Verrucomicrobiia</taxon>
        <taxon>Verrucomicrobiales</taxon>
        <taxon>Verrucomicrobiaceae</taxon>
        <taxon>Roseimicrobium</taxon>
    </lineage>
</organism>
<gene>
    <name evidence="2" type="ORF">DES53_12062</name>
</gene>
<accession>A0A366H1D4</accession>